<comment type="caution">
    <text evidence="1">The sequence shown here is derived from an EMBL/GenBank/DDBJ whole genome shotgun (WGS) entry which is preliminary data.</text>
</comment>
<evidence type="ECO:0000313" key="2">
    <source>
        <dbReference type="Proteomes" id="UP000740926"/>
    </source>
</evidence>
<gene>
    <name evidence="1" type="ORF">G6F50_017665</name>
</gene>
<keyword evidence="2" id="KW-1185">Reference proteome</keyword>
<sequence length="74" mass="7477">MTGAHSSGLGSDAAGMNGSLRALSTSVGTEIVGSPGLLDARVQCHRIRAGRARAQCASRRWTRESGGPSPAPCA</sequence>
<evidence type="ECO:0000313" key="1">
    <source>
        <dbReference type="EMBL" id="KAG1529926.1"/>
    </source>
</evidence>
<dbReference type="Proteomes" id="UP000740926">
    <property type="component" value="Unassembled WGS sequence"/>
</dbReference>
<protein>
    <submittedName>
        <fullName evidence="1">Uncharacterized protein</fullName>
    </submittedName>
</protein>
<accession>A0A9P6XPD4</accession>
<dbReference type="AlphaFoldDB" id="A0A9P6XPD4"/>
<organism evidence="1 2">
    <name type="scientific">Rhizopus delemar</name>
    <dbReference type="NCBI Taxonomy" id="936053"/>
    <lineage>
        <taxon>Eukaryota</taxon>
        <taxon>Fungi</taxon>
        <taxon>Fungi incertae sedis</taxon>
        <taxon>Mucoromycota</taxon>
        <taxon>Mucoromycotina</taxon>
        <taxon>Mucoromycetes</taxon>
        <taxon>Mucorales</taxon>
        <taxon>Mucorineae</taxon>
        <taxon>Rhizopodaceae</taxon>
        <taxon>Rhizopus</taxon>
    </lineage>
</organism>
<proteinExistence type="predicted"/>
<reference evidence="1 2" key="1">
    <citation type="journal article" date="2020" name="Microb. Genom.">
        <title>Genetic diversity of clinical and environmental Mucorales isolates obtained from an investigation of mucormycosis cases among solid organ transplant recipients.</title>
        <authorList>
            <person name="Nguyen M.H."/>
            <person name="Kaul D."/>
            <person name="Muto C."/>
            <person name="Cheng S.J."/>
            <person name="Richter R.A."/>
            <person name="Bruno V.M."/>
            <person name="Liu G."/>
            <person name="Beyhan S."/>
            <person name="Sundermann A.J."/>
            <person name="Mounaud S."/>
            <person name="Pasculle A.W."/>
            <person name="Nierman W.C."/>
            <person name="Driscoll E."/>
            <person name="Cumbie R."/>
            <person name="Clancy C.J."/>
            <person name="Dupont C.L."/>
        </authorList>
    </citation>
    <scope>NUCLEOTIDE SEQUENCE [LARGE SCALE GENOMIC DNA]</scope>
    <source>
        <strain evidence="1 2">GL24</strain>
    </source>
</reference>
<dbReference type="EMBL" id="JAANIU010013637">
    <property type="protein sequence ID" value="KAG1529926.1"/>
    <property type="molecule type" value="Genomic_DNA"/>
</dbReference>
<name>A0A9P6XPD4_9FUNG</name>